<dbReference type="Proteomes" id="UP000799776">
    <property type="component" value="Unassembled WGS sequence"/>
</dbReference>
<dbReference type="AlphaFoldDB" id="A0A9P4HNC3"/>
<feature type="non-terminal residue" evidence="1">
    <location>
        <position position="143"/>
    </location>
</feature>
<proteinExistence type="predicted"/>
<feature type="non-terminal residue" evidence="1">
    <location>
        <position position="1"/>
    </location>
</feature>
<dbReference type="Gene3D" id="3.40.50.450">
    <property type="match status" value="1"/>
</dbReference>
<protein>
    <submittedName>
        <fullName evidence="1">Uncharacterized protein</fullName>
    </submittedName>
</protein>
<dbReference type="EMBL" id="ML978736">
    <property type="protein sequence ID" value="KAF2084849.1"/>
    <property type="molecule type" value="Genomic_DNA"/>
</dbReference>
<comment type="caution">
    <text evidence="1">The sequence shown here is derived from an EMBL/GenBank/DDBJ whole genome shotgun (WGS) entry which is preliminary data.</text>
</comment>
<reference evidence="1" key="1">
    <citation type="journal article" date="2020" name="Stud. Mycol.">
        <title>101 Dothideomycetes genomes: a test case for predicting lifestyles and emergence of pathogens.</title>
        <authorList>
            <person name="Haridas S."/>
            <person name="Albert R."/>
            <person name="Binder M."/>
            <person name="Bloem J."/>
            <person name="Labutti K."/>
            <person name="Salamov A."/>
            <person name="Andreopoulos B."/>
            <person name="Baker S."/>
            <person name="Barry K."/>
            <person name="Bills G."/>
            <person name="Bluhm B."/>
            <person name="Cannon C."/>
            <person name="Castanera R."/>
            <person name="Culley D."/>
            <person name="Daum C."/>
            <person name="Ezra D."/>
            <person name="Gonzalez J."/>
            <person name="Henrissat B."/>
            <person name="Kuo A."/>
            <person name="Liang C."/>
            <person name="Lipzen A."/>
            <person name="Lutzoni F."/>
            <person name="Magnuson J."/>
            <person name="Mondo S."/>
            <person name="Nolan M."/>
            <person name="Ohm R."/>
            <person name="Pangilinan J."/>
            <person name="Park H.-J."/>
            <person name="Ramirez L."/>
            <person name="Alfaro M."/>
            <person name="Sun H."/>
            <person name="Tritt A."/>
            <person name="Yoshinaga Y."/>
            <person name="Zwiers L.-H."/>
            <person name="Turgeon B."/>
            <person name="Goodwin S."/>
            <person name="Spatafora J."/>
            <person name="Crous P."/>
            <person name="Grigoriev I."/>
        </authorList>
    </citation>
    <scope>NUCLEOTIDE SEQUENCE</scope>
    <source>
        <strain evidence="1">CBS 121410</strain>
    </source>
</reference>
<dbReference type="Pfam" id="PF15891">
    <property type="entry name" value="Nuc_deoxyri_tr2"/>
    <property type="match status" value="1"/>
</dbReference>
<name>A0A9P4HNC3_9PEZI</name>
<dbReference type="InterPro" id="IPR039470">
    <property type="entry name" value="Nuc_deoxyri_tr2"/>
</dbReference>
<evidence type="ECO:0000313" key="1">
    <source>
        <dbReference type="EMBL" id="KAF2084849.1"/>
    </source>
</evidence>
<gene>
    <name evidence="1" type="ORF">K490DRAFT_3558</name>
</gene>
<keyword evidence="2" id="KW-1185">Reference proteome</keyword>
<accession>A0A9P4HNC3</accession>
<evidence type="ECO:0000313" key="2">
    <source>
        <dbReference type="Proteomes" id="UP000799776"/>
    </source>
</evidence>
<sequence>SVFLAGSIDMGTALEWQKRLISTLLPYPLTILNPRRHDPGVWTMGQSLDNPVFVEQVEWELDGMERADVIAMYFWPGGKAPVSLLELGLAARARGSVEGGEARRKKMVVCCPEGFWRRGNVQLVCRRFGILCVDTLEELEEEV</sequence>
<organism evidence="1 2">
    <name type="scientific">Saccharata proteae CBS 121410</name>
    <dbReference type="NCBI Taxonomy" id="1314787"/>
    <lineage>
        <taxon>Eukaryota</taxon>
        <taxon>Fungi</taxon>
        <taxon>Dikarya</taxon>
        <taxon>Ascomycota</taxon>
        <taxon>Pezizomycotina</taxon>
        <taxon>Dothideomycetes</taxon>
        <taxon>Dothideomycetes incertae sedis</taxon>
        <taxon>Botryosphaeriales</taxon>
        <taxon>Saccharataceae</taxon>
        <taxon>Saccharata</taxon>
    </lineage>
</organism>
<dbReference type="OrthoDB" id="2893324at2759"/>